<reference evidence="1 2" key="1">
    <citation type="journal article" date="2018" name="Sci. Data">
        <title>The draft genome sequence of cork oak.</title>
        <authorList>
            <person name="Ramos A.M."/>
            <person name="Usie A."/>
            <person name="Barbosa P."/>
            <person name="Barros P.M."/>
            <person name="Capote T."/>
            <person name="Chaves I."/>
            <person name="Simoes F."/>
            <person name="Abreu I."/>
            <person name="Carrasquinho I."/>
            <person name="Faro C."/>
            <person name="Guimaraes J.B."/>
            <person name="Mendonca D."/>
            <person name="Nobrega F."/>
            <person name="Rodrigues L."/>
            <person name="Saibo N.J.M."/>
            <person name="Varela M.C."/>
            <person name="Egas C."/>
            <person name="Matos J."/>
            <person name="Miguel C.M."/>
            <person name="Oliveira M.M."/>
            <person name="Ricardo C.P."/>
            <person name="Goncalves S."/>
        </authorList>
    </citation>
    <scope>NUCLEOTIDE SEQUENCE [LARGE SCALE GENOMIC DNA]</scope>
    <source>
        <strain evidence="2">cv. HL8</strain>
    </source>
</reference>
<dbReference type="EMBL" id="PKMF04000167">
    <property type="protein sequence ID" value="KAK7845628.1"/>
    <property type="molecule type" value="Genomic_DNA"/>
</dbReference>
<organism evidence="1 2">
    <name type="scientific">Quercus suber</name>
    <name type="common">Cork oak</name>
    <dbReference type="NCBI Taxonomy" id="58331"/>
    <lineage>
        <taxon>Eukaryota</taxon>
        <taxon>Viridiplantae</taxon>
        <taxon>Streptophyta</taxon>
        <taxon>Embryophyta</taxon>
        <taxon>Tracheophyta</taxon>
        <taxon>Spermatophyta</taxon>
        <taxon>Magnoliopsida</taxon>
        <taxon>eudicotyledons</taxon>
        <taxon>Gunneridae</taxon>
        <taxon>Pentapetalae</taxon>
        <taxon>rosids</taxon>
        <taxon>fabids</taxon>
        <taxon>Fagales</taxon>
        <taxon>Fagaceae</taxon>
        <taxon>Quercus</taxon>
    </lineage>
</organism>
<evidence type="ECO:0000313" key="2">
    <source>
        <dbReference type="Proteomes" id="UP000237347"/>
    </source>
</evidence>
<evidence type="ECO:0000313" key="1">
    <source>
        <dbReference type="EMBL" id="KAK7845628.1"/>
    </source>
</evidence>
<proteinExistence type="predicted"/>
<gene>
    <name evidence="1" type="ORF">CFP56_009112</name>
</gene>
<name>A0AAW0L1M5_QUESU</name>
<accession>A0AAW0L1M5</accession>
<sequence>MQLILYLLLFSIENQNPYPMPRELINLIMSIGRSQSHDLSLGVRDPQDAVNGRYYVAADKLDCDSTRPQAEDVYLAKYKRLKERDTGGKALHGLSSKRKQMLEDVSLLKNLKINETE</sequence>
<protein>
    <submittedName>
        <fullName evidence="1">Uncharacterized protein</fullName>
    </submittedName>
</protein>
<dbReference type="AlphaFoldDB" id="A0AAW0L1M5"/>
<keyword evidence="2" id="KW-1185">Reference proteome</keyword>
<dbReference type="Proteomes" id="UP000237347">
    <property type="component" value="Unassembled WGS sequence"/>
</dbReference>
<comment type="caution">
    <text evidence="1">The sequence shown here is derived from an EMBL/GenBank/DDBJ whole genome shotgun (WGS) entry which is preliminary data.</text>
</comment>